<evidence type="ECO:0000313" key="3">
    <source>
        <dbReference type="Proteomes" id="UP000054324"/>
    </source>
</evidence>
<accession>A0A074ZZK0</accession>
<sequence length="118" mass="13408">MRNRTLDLVKRRHPAGQIELKPKTTTKAPLPWTVRLMARVTKSASEDDEVEGLAKQISGNRNSETPTTKAPLPWTVRLMARVTKSATFQKFRKDLPSSGDFSRMMCKRRLEPKKCPAT</sequence>
<organism evidence="2 3">
    <name type="scientific">Opisthorchis viverrini</name>
    <name type="common">Southeast Asian liver fluke</name>
    <dbReference type="NCBI Taxonomy" id="6198"/>
    <lineage>
        <taxon>Eukaryota</taxon>
        <taxon>Metazoa</taxon>
        <taxon>Spiralia</taxon>
        <taxon>Lophotrochozoa</taxon>
        <taxon>Platyhelminthes</taxon>
        <taxon>Trematoda</taxon>
        <taxon>Digenea</taxon>
        <taxon>Opisthorchiida</taxon>
        <taxon>Opisthorchiata</taxon>
        <taxon>Opisthorchiidae</taxon>
        <taxon>Opisthorchis</taxon>
    </lineage>
</organism>
<dbReference type="AlphaFoldDB" id="A0A074ZZK0"/>
<keyword evidence="3" id="KW-1185">Reference proteome</keyword>
<feature type="region of interest" description="Disordered" evidence="1">
    <location>
        <begin position="43"/>
        <end position="72"/>
    </location>
</feature>
<feature type="compositionally biased region" description="Polar residues" evidence="1">
    <location>
        <begin position="57"/>
        <end position="68"/>
    </location>
</feature>
<reference evidence="2 3" key="1">
    <citation type="submission" date="2013-11" db="EMBL/GenBank/DDBJ databases">
        <title>Opisthorchis viverrini - life in the bile duct.</title>
        <authorList>
            <person name="Young N.D."/>
            <person name="Nagarajan N."/>
            <person name="Lin S.J."/>
            <person name="Korhonen P.K."/>
            <person name="Jex A.R."/>
            <person name="Hall R.S."/>
            <person name="Safavi-Hemami H."/>
            <person name="Kaewkong W."/>
            <person name="Bertrand D."/>
            <person name="Gao S."/>
            <person name="Seet Q."/>
            <person name="Wongkham S."/>
            <person name="Teh B.T."/>
            <person name="Wongkham C."/>
            <person name="Intapan P.M."/>
            <person name="Maleewong W."/>
            <person name="Yang X."/>
            <person name="Hu M."/>
            <person name="Wang Z."/>
            <person name="Hofmann A."/>
            <person name="Sternberg P.W."/>
            <person name="Tan P."/>
            <person name="Wang J."/>
            <person name="Gasser R.B."/>
        </authorList>
    </citation>
    <scope>NUCLEOTIDE SEQUENCE [LARGE SCALE GENOMIC DNA]</scope>
</reference>
<gene>
    <name evidence="2" type="ORF">T265_02355</name>
</gene>
<name>A0A074ZZK0_OPIVI</name>
<dbReference type="Proteomes" id="UP000054324">
    <property type="component" value="Unassembled WGS sequence"/>
</dbReference>
<proteinExistence type="predicted"/>
<evidence type="ECO:0000313" key="2">
    <source>
        <dbReference type="EMBL" id="KER31447.1"/>
    </source>
</evidence>
<dbReference type="KEGG" id="ovi:T265_02355"/>
<protein>
    <submittedName>
        <fullName evidence="2">Uncharacterized protein</fullName>
    </submittedName>
</protein>
<dbReference type="GeneID" id="20316543"/>
<dbReference type="EMBL" id="KL596646">
    <property type="protein sequence ID" value="KER31447.1"/>
    <property type="molecule type" value="Genomic_DNA"/>
</dbReference>
<dbReference type="RefSeq" id="XP_009164833.1">
    <property type="nucleotide sequence ID" value="XM_009166569.1"/>
</dbReference>
<evidence type="ECO:0000256" key="1">
    <source>
        <dbReference type="SAM" id="MobiDB-lite"/>
    </source>
</evidence>
<dbReference type="OrthoDB" id="10573478at2759"/>
<dbReference type="CTD" id="20316543"/>